<reference evidence="1 2" key="1">
    <citation type="journal article" date="2022" name="Plant J.">
        <title>Chromosome-level genome of Camellia lanceoleosa provides a valuable resource for understanding genome evolution and self-incompatibility.</title>
        <authorList>
            <person name="Gong W."/>
            <person name="Xiao S."/>
            <person name="Wang L."/>
            <person name="Liao Z."/>
            <person name="Chang Y."/>
            <person name="Mo W."/>
            <person name="Hu G."/>
            <person name="Li W."/>
            <person name="Zhao G."/>
            <person name="Zhu H."/>
            <person name="Hu X."/>
            <person name="Ji K."/>
            <person name="Xiang X."/>
            <person name="Song Q."/>
            <person name="Yuan D."/>
            <person name="Jin S."/>
            <person name="Zhang L."/>
        </authorList>
    </citation>
    <scope>NUCLEOTIDE SEQUENCE [LARGE SCALE GENOMIC DNA]</scope>
    <source>
        <strain evidence="1">SQ_2022a</strain>
    </source>
</reference>
<comment type="caution">
    <text evidence="1">The sequence shown here is derived from an EMBL/GenBank/DDBJ whole genome shotgun (WGS) entry which is preliminary data.</text>
</comment>
<organism evidence="1 2">
    <name type="scientific">Camellia lanceoleosa</name>
    <dbReference type="NCBI Taxonomy" id="1840588"/>
    <lineage>
        <taxon>Eukaryota</taxon>
        <taxon>Viridiplantae</taxon>
        <taxon>Streptophyta</taxon>
        <taxon>Embryophyta</taxon>
        <taxon>Tracheophyta</taxon>
        <taxon>Spermatophyta</taxon>
        <taxon>Magnoliopsida</taxon>
        <taxon>eudicotyledons</taxon>
        <taxon>Gunneridae</taxon>
        <taxon>Pentapetalae</taxon>
        <taxon>asterids</taxon>
        <taxon>Ericales</taxon>
        <taxon>Theaceae</taxon>
        <taxon>Camellia</taxon>
    </lineage>
</organism>
<dbReference type="Proteomes" id="UP001060215">
    <property type="component" value="Chromosome 1"/>
</dbReference>
<accession>A0ACC0IV85</accession>
<gene>
    <name evidence="1" type="ORF">LOK49_LG01G04058</name>
</gene>
<proteinExistence type="predicted"/>
<evidence type="ECO:0000313" key="1">
    <source>
        <dbReference type="EMBL" id="KAI8029003.1"/>
    </source>
</evidence>
<evidence type="ECO:0000313" key="2">
    <source>
        <dbReference type="Proteomes" id="UP001060215"/>
    </source>
</evidence>
<keyword evidence="2" id="KW-1185">Reference proteome</keyword>
<protein>
    <submittedName>
        <fullName evidence="1">Uncharacterized protein</fullName>
    </submittedName>
</protein>
<sequence length="647" mass="73283">MAVPQFNLQQQTHRYCNQSKFLSVFLPNTSSHLTINTNFRFPNSINPPNIRYKCFHFHIPNSGSAKDLSAPNIPKAEVLERWVIFMRSVLPGGSWWNLSDSNEVGSKAREAKPVTVLLALRRIWALVADDRWVIYAALVADDRWVTYAALVSLAIVAFFFYNVHHPVRYVLLVQLSEISIPNFLAASVVSAMSGFYSFVIGKFGYKPPLPSFHLSFFDKEAVGDLTSRLGADCQRLSHVIENDVHMILRSSLWVATLIVTLSFPRLPFTVKLGSYLKLNYYFQGIDWIASLNEVGSFLVILEKAAKFTQEYSASANEAAQETFSLIRTVRVHGTEEGLGRYKQWLDKLVYIGIRESVAYGSWYLSFNTLYRSTQVFAVLLGGMLIVTGHVSAEQLMKYVLYCEWLIYAVWRLEDNSSSLLQAIGASEKVFQLMVLMPSDQFLSKGMKLQRLVGKIEFVNVSFYYPSRSMVPVLEHVNIFVRTNEMVAIVALSGSGKSTLVNLLLSLYEPTSGEILVDGFPLRKLDIRWLRDRIGFVGQEPHLFHMDVKSNISYGCSRDIKQQDVEWATKQANAHEFISSLPNGYETIHRIAIGRAIVRDPAILVLDEAAGALDAENEYYIARLLHAFRNDCRVKRTVIVIAHRLSTI</sequence>
<name>A0ACC0IV85_9ERIC</name>
<dbReference type="EMBL" id="CM045758">
    <property type="protein sequence ID" value="KAI8029003.1"/>
    <property type="molecule type" value="Genomic_DNA"/>
</dbReference>